<feature type="non-terminal residue" evidence="2">
    <location>
        <position position="1"/>
    </location>
</feature>
<accession>A0A699RVT4</accession>
<feature type="region of interest" description="Disordered" evidence="1">
    <location>
        <begin position="22"/>
        <end position="46"/>
    </location>
</feature>
<organism evidence="2">
    <name type="scientific">Tanacetum cinerariifolium</name>
    <name type="common">Dalmatian daisy</name>
    <name type="synonym">Chrysanthemum cinerariifolium</name>
    <dbReference type="NCBI Taxonomy" id="118510"/>
    <lineage>
        <taxon>Eukaryota</taxon>
        <taxon>Viridiplantae</taxon>
        <taxon>Streptophyta</taxon>
        <taxon>Embryophyta</taxon>
        <taxon>Tracheophyta</taxon>
        <taxon>Spermatophyta</taxon>
        <taxon>Magnoliopsida</taxon>
        <taxon>eudicotyledons</taxon>
        <taxon>Gunneridae</taxon>
        <taxon>Pentapetalae</taxon>
        <taxon>asterids</taxon>
        <taxon>campanulids</taxon>
        <taxon>Asterales</taxon>
        <taxon>Asteraceae</taxon>
        <taxon>Asteroideae</taxon>
        <taxon>Anthemideae</taxon>
        <taxon>Anthemidinae</taxon>
        <taxon>Tanacetum</taxon>
    </lineage>
</organism>
<dbReference type="AlphaFoldDB" id="A0A699RVT4"/>
<sequence>SSRRAGPLPSTPGWRSWCRRSWPRSPARGRVPAGGPRSRGWSALGGRGRARGRIYRALRSWPAEFTNEAPLSSATALAFSSKSTFCLMGTSSAFC</sequence>
<reference evidence="2" key="1">
    <citation type="journal article" date="2019" name="Sci. Rep.">
        <title>Draft genome of Tanacetum cinerariifolium, the natural source of mosquito coil.</title>
        <authorList>
            <person name="Yamashiro T."/>
            <person name="Shiraishi A."/>
            <person name="Satake H."/>
            <person name="Nakayama K."/>
        </authorList>
    </citation>
    <scope>NUCLEOTIDE SEQUENCE</scope>
</reference>
<evidence type="ECO:0000256" key="1">
    <source>
        <dbReference type="SAM" id="MobiDB-lite"/>
    </source>
</evidence>
<dbReference type="EMBL" id="BKCJ011124463">
    <property type="protein sequence ID" value="GFC90096.1"/>
    <property type="molecule type" value="Genomic_DNA"/>
</dbReference>
<comment type="caution">
    <text evidence="2">The sequence shown here is derived from an EMBL/GenBank/DDBJ whole genome shotgun (WGS) entry which is preliminary data.</text>
</comment>
<name>A0A699RVT4_TANCI</name>
<protein>
    <submittedName>
        <fullName evidence="2">Uncharacterized protein</fullName>
    </submittedName>
</protein>
<gene>
    <name evidence="2" type="ORF">Tci_862066</name>
</gene>
<evidence type="ECO:0000313" key="2">
    <source>
        <dbReference type="EMBL" id="GFC90096.1"/>
    </source>
</evidence>
<proteinExistence type="predicted"/>